<evidence type="ECO:0000256" key="1">
    <source>
        <dbReference type="SAM" id="MobiDB-lite"/>
    </source>
</evidence>
<dbReference type="Proteomes" id="UP000823749">
    <property type="component" value="Chromosome 5"/>
</dbReference>
<dbReference type="AlphaFoldDB" id="A0AAV6K885"/>
<feature type="compositionally biased region" description="Basic and acidic residues" evidence="1">
    <location>
        <begin position="116"/>
        <end position="126"/>
    </location>
</feature>
<sequence length="146" mass="15510">MSKAMRGVDGGAPPPGPPKEETTTAATVPPSEPHKDETATATDKEVTVEGGEKKAEGGDDSAKPEDENNKDGDRRSLGSLLESEEVKELPKTEKISPETQTIAEEQKSEALPVSDKAAEEPAEKDVAPYVAPVARATEEDKETEKK</sequence>
<feature type="compositionally biased region" description="Basic and acidic residues" evidence="1">
    <location>
        <begin position="84"/>
        <end position="96"/>
    </location>
</feature>
<proteinExistence type="predicted"/>
<evidence type="ECO:0000313" key="2">
    <source>
        <dbReference type="EMBL" id="KAG5548680.1"/>
    </source>
</evidence>
<name>A0AAV6K885_9ERIC</name>
<gene>
    <name evidence="2" type="ORF">RHGRI_014132</name>
</gene>
<comment type="caution">
    <text evidence="2">The sequence shown here is derived from an EMBL/GenBank/DDBJ whole genome shotgun (WGS) entry which is preliminary data.</text>
</comment>
<feature type="region of interest" description="Disordered" evidence="1">
    <location>
        <begin position="1"/>
        <end position="146"/>
    </location>
</feature>
<feature type="compositionally biased region" description="Basic and acidic residues" evidence="1">
    <location>
        <begin position="32"/>
        <end position="76"/>
    </location>
</feature>
<reference evidence="2" key="1">
    <citation type="submission" date="2020-08" db="EMBL/GenBank/DDBJ databases">
        <title>Plant Genome Project.</title>
        <authorList>
            <person name="Zhang R.-G."/>
        </authorList>
    </citation>
    <scope>NUCLEOTIDE SEQUENCE</scope>
    <source>
        <strain evidence="2">WSP0</strain>
        <tissue evidence="2">Leaf</tissue>
    </source>
</reference>
<dbReference type="EMBL" id="JACTNZ010000005">
    <property type="protein sequence ID" value="KAG5548680.1"/>
    <property type="molecule type" value="Genomic_DNA"/>
</dbReference>
<protein>
    <submittedName>
        <fullName evidence="2">Uncharacterized protein</fullName>
    </submittedName>
</protein>
<evidence type="ECO:0000313" key="3">
    <source>
        <dbReference type="Proteomes" id="UP000823749"/>
    </source>
</evidence>
<keyword evidence="3" id="KW-1185">Reference proteome</keyword>
<feature type="compositionally biased region" description="Basic and acidic residues" evidence="1">
    <location>
        <begin position="136"/>
        <end position="146"/>
    </location>
</feature>
<organism evidence="2 3">
    <name type="scientific">Rhododendron griersonianum</name>
    <dbReference type="NCBI Taxonomy" id="479676"/>
    <lineage>
        <taxon>Eukaryota</taxon>
        <taxon>Viridiplantae</taxon>
        <taxon>Streptophyta</taxon>
        <taxon>Embryophyta</taxon>
        <taxon>Tracheophyta</taxon>
        <taxon>Spermatophyta</taxon>
        <taxon>Magnoliopsida</taxon>
        <taxon>eudicotyledons</taxon>
        <taxon>Gunneridae</taxon>
        <taxon>Pentapetalae</taxon>
        <taxon>asterids</taxon>
        <taxon>Ericales</taxon>
        <taxon>Ericaceae</taxon>
        <taxon>Ericoideae</taxon>
        <taxon>Rhodoreae</taxon>
        <taxon>Rhododendron</taxon>
    </lineage>
</organism>
<accession>A0AAV6K885</accession>